<proteinExistence type="predicted"/>
<dbReference type="InterPro" id="IPR011008">
    <property type="entry name" value="Dimeric_a/b-barrel"/>
</dbReference>
<gene>
    <name evidence="2" type="ORF">PAC_09552</name>
</gene>
<dbReference type="Pfam" id="PF03795">
    <property type="entry name" value="YCII"/>
    <property type="match status" value="1"/>
</dbReference>
<reference evidence="2 3" key="1">
    <citation type="submission" date="2016-03" db="EMBL/GenBank/DDBJ databases">
        <authorList>
            <person name="Ploux O."/>
        </authorList>
    </citation>
    <scope>NUCLEOTIDE SEQUENCE [LARGE SCALE GENOMIC DNA]</scope>
    <source>
        <strain evidence="2 3">UAMH 11012</strain>
    </source>
</reference>
<name>A0A1L7X3S1_9HELO</name>
<dbReference type="SUPFAM" id="SSF54909">
    <property type="entry name" value="Dimeric alpha+beta barrel"/>
    <property type="match status" value="1"/>
</dbReference>
<dbReference type="PANTHER" id="PTHR33606">
    <property type="entry name" value="PROTEIN YCII"/>
    <property type="match status" value="1"/>
</dbReference>
<dbReference type="OrthoDB" id="5519740at2759"/>
<sequence>MSLLASPSRILRSQFSLSTLNSYRRLAARTMATAPEKFEWLCVIPDYPGILAKRMEIRPAHFEGLKAALEKGHFKMGGALLDEVPKEGEGLKINGSTVVAWASSKEEVLEILKGDIYAREGVWDLEKVQIYPFKCAFRHEFP</sequence>
<dbReference type="InterPro" id="IPR051807">
    <property type="entry name" value="Sec-metab_biosynth-assoc"/>
</dbReference>
<dbReference type="InterPro" id="IPR005545">
    <property type="entry name" value="YCII"/>
</dbReference>
<evidence type="ECO:0000313" key="2">
    <source>
        <dbReference type="EMBL" id="CZR59658.1"/>
    </source>
</evidence>
<dbReference type="EMBL" id="FJOG01000014">
    <property type="protein sequence ID" value="CZR59658.1"/>
    <property type="molecule type" value="Genomic_DNA"/>
</dbReference>
<evidence type="ECO:0000313" key="3">
    <source>
        <dbReference type="Proteomes" id="UP000184330"/>
    </source>
</evidence>
<accession>A0A1L7X3S1</accession>
<evidence type="ECO:0000259" key="1">
    <source>
        <dbReference type="Pfam" id="PF03795"/>
    </source>
</evidence>
<dbReference type="Proteomes" id="UP000184330">
    <property type="component" value="Unassembled WGS sequence"/>
</dbReference>
<keyword evidence="3" id="KW-1185">Reference proteome</keyword>
<feature type="domain" description="YCII-related" evidence="1">
    <location>
        <begin position="40"/>
        <end position="134"/>
    </location>
</feature>
<dbReference type="PANTHER" id="PTHR33606:SF3">
    <property type="entry name" value="PROTEIN YCII"/>
    <property type="match status" value="1"/>
</dbReference>
<organism evidence="2 3">
    <name type="scientific">Phialocephala subalpina</name>
    <dbReference type="NCBI Taxonomy" id="576137"/>
    <lineage>
        <taxon>Eukaryota</taxon>
        <taxon>Fungi</taxon>
        <taxon>Dikarya</taxon>
        <taxon>Ascomycota</taxon>
        <taxon>Pezizomycotina</taxon>
        <taxon>Leotiomycetes</taxon>
        <taxon>Helotiales</taxon>
        <taxon>Mollisiaceae</taxon>
        <taxon>Phialocephala</taxon>
        <taxon>Phialocephala fortinii species complex</taxon>
    </lineage>
</organism>
<dbReference type="AlphaFoldDB" id="A0A1L7X3S1"/>
<protein>
    <recommendedName>
        <fullName evidence="1">YCII-related domain-containing protein</fullName>
    </recommendedName>
</protein>
<dbReference type="Gene3D" id="3.30.70.1060">
    <property type="entry name" value="Dimeric alpha+beta barrel"/>
    <property type="match status" value="1"/>
</dbReference>